<feature type="domain" description="Hikeshi-like N-terminal" evidence="2">
    <location>
        <begin position="5"/>
        <end position="131"/>
    </location>
</feature>
<sequence length="201" mass="22260">MFGLIVAGRLVQTDFNQVSETQFLVNIPEADRINHVVIFMTGQTPFPDDLGGAVYFSWPRPEGPVWTLLGHISNSKPSVIFKIASLKTSGDDESAGNGPHFGDVSHQQSHLAQIGVSVEPLVQLSQQTPAPQVAASQAVPTFAEFSTKMAESLFNYASSFAQTQAQMTPQPTEQFVPLSTLNKWYDNFQRRLQQNPFFWKS</sequence>
<dbReference type="GO" id="GO:0005829">
    <property type="term" value="C:cytosol"/>
    <property type="evidence" value="ECO:0007669"/>
    <property type="project" value="TreeGrafter"/>
</dbReference>
<dbReference type="PANTHER" id="PTHR12925:SF0">
    <property type="entry name" value="PROTEIN HIKESHI"/>
    <property type="match status" value="1"/>
</dbReference>
<dbReference type="InterPro" id="IPR048364">
    <property type="entry name" value="Hikeshi-like_C"/>
</dbReference>
<evidence type="ECO:0000259" key="2">
    <source>
        <dbReference type="Pfam" id="PF05603"/>
    </source>
</evidence>
<dbReference type="OrthoDB" id="10248398at2759"/>
<dbReference type="GO" id="GO:0005634">
    <property type="term" value="C:nucleus"/>
    <property type="evidence" value="ECO:0007669"/>
    <property type="project" value="TreeGrafter"/>
</dbReference>
<dbReference type="EMBL" id="RQTK01000556">
    <property type="protein sequence ID" value="RUS77733.1"/>
    <property type="molecule type" value="Genomic_DNA"/>
</dbReference>
<dbReference type="PANTHER" id="PTHR12925">
    <property type="entry name" value="HIKESHI FAMILY MEMBER"/>
    <property type="match status" value="1"/>
</dbReference>
<dbReference type="STRING" id="188477.A0A3S1B7D2"/>
<evidence type="ECO:0000259" key="3">
    <source>
        <dbReference type="Pfam" id="PF21057"/>
    </source>
</evidence>
<proteinExistence type="inferred from homology"/>
<comment type="similarity">
    <text evidence="1">Belongs to the OPI10 family.</text>
</comment>
<dbReference type="Pfam" id="PF05603">
    <property type="entry name" value="Hikeshi-like_N"/>
    <property type="match status" value="1"/>
</dbReference>
<dbReference type="AlphaFoldDB" id="A0A3S1B7D2"/>
<keyword evidence="5" id="KW-1185">Reference proteome</keyword>
<feature type="domain" description="Hikeshi-like C-terminal" evidence="3">
    <location>
        <begin position="141"/>
        <end position="200"/>
    </location>
</feature>
<dbReference type="GO" id="GO:0006606">
    <property type="term" value="P:protein import into nucleus"/>
    <property type="evidence" value="ECO:0007669"/>
    <property type="project" value="TreeGrafter"/>
</dbReference>
<organism evidence="4 5">
    <name type="scientific">Elysia chlorotica</name>
    <name type="common">Eastern emerald elysia</name>
    <name type="synonym">Sea slug</name>
    <dbReference type="NCBI Taxonomy" id="188477"/>
    <lineage>
        <taxon>Eukaryota</taxon>
        <taxon>Metazoa</taxon>
        <taxon>Spiralia</taxon>
        <taxon>Lophotrochozoa</taxon>
        <taxon>Mollusca</taxon>
        <taxon>Gastropoda</taxon>
        <taxon>Heterobranchia</taxon>
        <taxon>Euthyneura</taxon>
        <taxon>Panpulmonata</taxon>
        <taxon>Sacoglossa</taxon>
        <taxon>Placobranchoidea</taxon>
        <taxon>Plakobranchidae</taxon>
        <taxon>Elysia</taxon>
    </lineage>
</organism>
<dbReference type="Proteomes" id="UP000271974">
    <property type="component" value="Unassembled WGS sequence"/>
</dbReference>
<name>A0A3S1B7D2_ELYCH</name>
<dbReference type="InterPro" id="IPR031318">
    <property type="entry name" value="OPI10"/>
</dbReference>
<gene>
    <name evidence="4" type="ORF">EGW08_014492</name>
</gene>
<evidence type="ECO:0000313" key="5">
    <source>
        <dbReference type="Proteomes" id="UP000271974"/>
    </source>
</evidence>
<dbReference type="Pfam" id="PF21057">
    <property type="entry name" value="Hikeshi-like_C"/>
    <property type="match status" value="1"/>
</dbReference>
<protein>
    <submittedName>
        <fullName evidence="4">Uncharacterized protein</fullName>
    </submittedName>
</protein>
<evidence type="ECO:0000256" key="1">
    <source>
        <dbReference type="ARBA" id="ARBA00006623"/>
    </source>
</evidence>
<reference evidence="4 5" key="1">
    <citation type="submission" date="2019-01" db="EMBL/GenBank/DDBJ databases">
        <title>A draft genome assembly of the solar-powered sea slug Elysia chlorotica.</title>
        <authorList>
            <person name="Cai H."/>
            <person name="Li Q."/>
            <person name="Fang X."/>
            <person name="Li J."/>
            <person name="Curtis N.E."/>
            <person name="Altenburger A."/>
            <person name="Shibata T."/>
            <person name="Feng M."/>
            <person name="Maeda T."/>
            <person name="Schwartz J.A."/>
            <person name="Shigenobu S."/>
            <person name="Lundholm N."/>
            <person name="Nishiyama T."/>
            <person name="Yang H."/>
            <person name="Hasebe M."/>
            <person name="Li S."/>
            <person name="Pierce S.K."/>
            <person name="Wang J."/>
        </authorList>
    </citation>
    <scope>NUCLEOTIDE SEQUENCE [LARGE SCALE GENOMIC DNA]</scope>
    <source>
        <strain evidence="4">EC2010</strain>
        <tissue evidence="4">Whole organism of an adult</tissue>
    </source>
</reference>
<comment type="caution">
    <text evidence="4">The sequence shown here is derived from an EMBL/GenBank/DDBJ whole genome shotgun (WGS) entry which is preliminary data.</text>
</comment>
<dbReference type="InterPro" id="IPR008493">
    <property type="entry name" value="Hikeshi-like_N"/>
</dbReference>
<evidence type="ECO:0000313" key="4">
    <source>
        <dbReference type="EMBL" id="RUS77733.1"/>
    </source>
</evidence>
<dbReference type="GO" id="GO:0030544">
    <property type="term" value="F:Hsp70 protein binding"/>
    <property type="evidence" value="ECO:0007669"/>
    <property type="project" value="TreeGrafter"/>
</dbReference>
<accession>A0A3S1B7D2</accession>
<dbReference type="GO" id="GO:0061608">
    <property type="term" value="F:nuclear import signal receptor activity"/>
    <property type="evidence" value="ECO:0007669"/>
    <property type="project" value="TreeGrafter"/>
</dbReference>